<reference evidence="3" key="1">
    <citation type="journal article" date="2019" name="Database">
        <title>The radish genome database (RadishGD): an integrated information resource for radish genomics.</title>
        <authorList>
            <person name="Yu H.J."/>
            <person name="Baek S."/>
            <person name="Lee Y.J."/>
            <person name="Cho A."/>
            <person name="Mun J.H."/>
        </authorList>
    </citation>
    <scope>NUCLEOTIDE SEQUENCE [LARGE SCALE GENOMIC DNA]</scope>
    <source>
        <strain evidence="3">cv. WK10039</strain>
    </source>
</reference>
<evidence type="ECO:0000256" key="1">
    <source>
        <dbReference type="PROSITE-ProRule" id="PRU00176"/>
    </source>
</evidence>
<evidence type="ECO:0000313" key="3">
    <source>
        <dbReference type="Proteomes" id="UP000504610"/>
    </source>
</evidence>
<gene>
    <name evidence="4" type="primary">LOC108815228</name>
</gene>
<dbReference type="GeneID" id="108815228"/>
<proteinExistence type="predicted"/>
<name>A0A9W3C5Z2_RAPSA</name>
<dbReference type="InterPro" id="IPR035979">
    <property type="entry name" value="RBD_domain_sf"/>
</dbReference>
<dbReference type="Proteomes" id="UP000504610">
    <property type="component" value="Chromosome 7"/>
</dbReference>
<sequence>MEEYATTKGMSLLTLNESDAKKIRPKNSYIGRIRVKGYNTDLPHDDVVNALRKHFSSCGEITDVYISVLPNNTLHSFGFVYFLGEGAVDKALQLSGRDMGGWNVIADPHPFPKDADCIGAAAVYVYGECAEEKVKLFVSL</sequence>
<organism evidence="3 4">
    <name type="scientific">Raphanus sativus</name>
    <name type="common">Radish</name>
    <name type="synonym">Raphanus raphanistrum var. sativus</name>
    <dbReference type="NCBI Taxonomy" id="3726"/>
    <lineage>
        <taxon>Eukaryota</taxon>
        <taxon>Viridiplantae</taxon>
        <taxon>Streptophyta</taxon>
        <taxon>Embryophyta</taxon>
        <taxon>Tracheophyta</taxon>
        <taxon>Spermatophyta</taxon>
        <taxon>Magnoliopsida</taxon>
        <taxon>eudicotyledons</taxon>
        <taxon>Gunneridae</taxon>
        <taxon>Pentapetalae</taxon>
        <taxon>rosids</taxon>
        <taxon>malvids</taxon>
        <taxon>Brassicales</taxon>
        <taxon>Brassicaceae</taxon>
        <taxon>Brassiceae</taxon>
        <taxon>Raphanus</taxon>
    </lineage>
</organism>
<accession>A0A9W3C5Z2</accession>
<dbReference type="AlphaFoldDB" id="A0A9W3C5Z2"/>
<dbReference type="SUPFAM" id="SSF54928">
    <property type="entry name" value="RNA-binding domain, RBD"/>
    <property type="match status" value="1"/>
</dbReference>
<dbReference type="PROSITE" id="PS50102">
    <property type="entry name" value="RRM"/>
    <property type="match status" value="1"/>
</dbReference>
<evidence type="ECO:0000259" key="2">
    <source>
        <dbReference type="PROSITE" id="PS50102"/>
    </source>
</evidence>
<dbReference type="OrthoDB" id="1107269at2759"/>
<dbReference type="GO" id="GO:0003723">
    <property type="term" value="F:RNA binding"/>
    <property type="evidence" value="ECO:0007669"/>
    <property type="project" value="UniProtKB-UniRule"/>
</dbReference>
<dbReference type="InterPro" id="IPR012677">
    <property type="entry name" value="Nucleotide-bd_a/b_plait_sf"/>
</dbReference>
<reference evidence="4" key="2">
    <citation type="submission" date="2025-08" db="UniProtKB">
        <authorList>
            <consortium name="RefSeq"/>
        </authorList>
    </citation>
    <scope>IDENTIFICATION</scope>
    <source>
        <tissue evidence="4">Leaf</tissue>
    </source>
</reference>
<keyword evidence="1" id="KW-0694">RNA-binding</keyword>
<feature type="domain" description="RRM" evidence="2">
    <location>
        <begin position="31"/>
        <end position="101"/>
    </location>
</feature>
<dbReference type="InterPro" id="IPR000504">
    <property type="entry name" value="RRM_dom"/>
</dbReference>
<dbReference type="Gene3D" id="3.30.70.330">
    <property type="match status" value="1"/>
</dbReference>
<keyword evidence="3" id="KW-1185">Reference proteome</keyword>
<dbReference type="RefSeq" id="XP_056846904.1">
    <property type="nucleotide sequence ID" value="XM_056990924.1"/>
</dbReference>
<dbReference type="KEGG" id="rsz:108815228"/>
<protein>
    <submittedName>
        <fullName evidence="4">Nucleolin 1-like</fullName>
    </submittedName>
</protein>
<evidence type="ECO:0000313" key="4">
    <source>
        <dbReference type="RefSeq" id="XP_056846904.1"/>
    </source>
</evidence>
<dbReference type="Pfam" id="PF00076">
    <property type="entry name" value="RRM_1"/>
    <property type="match status" value="1"/>
</dbReference>